<gene>
    <name evidence="2" type="ORF">COT49_01170</name>
</gene>
<dbReference type="AlphaFoldDB" id="A0A2H0XGE4"/>
<accession>A0A2H0XGE4</accession>
<protein>
    <submittedName>
        <fullName evidence="2">Uncharacterized protein</fullName>
    </submittedName>
</protein>
<sequence length="375" mass="42056">MSLTEFTFGFKRFVSYCVIATILYMVGKVSVNAGIDYYKAKHPIPPPPPEARFSKLELPNITALKLADGSSPYYILDTKTGKFPSFPERLPIFPLKTQRTTILSEKRARDVAIFIGFKMEPNKLSTTEFVWDTGQKKVSANTALGLFSLSFDLFNPPSDMTLAKALSFDEAKRSALAFLNANGLSHPDIAGADVETTPLVIKDGLFRVEHDVTKASLTRVNFTRNTAISAEKYPVVTVRRKFPLISLIVGRDPLDKTFVPALTYTYWEIDTEGGSEYALSPINSVWEKVKSGGGLLTTLYRKNSDEYEIYQKAAIKRFAVKDVSLVYLETANYSPYLLPYYIFSGEAEYDNGEIGFFDIYHTALTDSDIIYKVNE</sequence>
<dbReference type="Proteomes" id="UP000230340">
    <property type="component" value="Unassembled WGS sequence"/>
</dbReference>
<name>A0A2H0XGE4_UNCKA</name>
<organism evidence="2 3">
    <name type="scientific">candidate division WWE3 bacterium CG08_land_8_20_14_0_20_40_13</name>
    <dbReference type="NCBI Taxonomy" id="1975084"/>
    <lineage>
        <taxon>Bacteria</taxon>
        <taxon>Katanobacteria</taxon>
    </lineage>
</organism>
<feature type="transmembrane region" description="Helical" evidence="1">
    <location>
        <begin position="13"/>
        <end position="31"/>
    </location>
</feature>
<evidence type="ECO:0000256" key="1">
    <source>
        <dbReference type="SAM" id="Phobius"/>
    </source>
</evidence>
<reference evidence="3" key="1">
    <citation type="submission" date="2017-09" db="EMBL/GenBank/DDBJ databases">
        <title>Depth-based differentiation of microbial function through sediment-hosted aquifers and enrichment of novel symbionts in the deep terrestrial subsurface.</title>
        <authorList>
            <person name="Probst A.J."/>
            <person name="Ladd B."/>
            <person name="Jarett J.K."/>
            <person name="Geller-Mcgrath D.E."/>
            <person name="Sieber C.M.K."/>
            <person name="Emerson J.B."/>
            <person name="Anantharaman K."/>
            <person name="Thomas B.C."/>
            <person name="Malmstrom R."/>
            <person name="Stieglmeier M."/>
            <person name="Klingl A."/>
            <person name="Woyke T."/>
            <person name="Ryan C.M."/>
            <person name="Banfield J.F."/>
        </authorList>
    </citation>
    <scope>NUCLEOTIDE SEQUENCE [LARGE SCALE GENOMIC DNA]</scope>
</reference>
<comment type="caution">
    <text evidence="2">The sequence shown here is derived from an EMBL/GenBank/DDBJ whole genome shotgun (WGS) entry which is preliminary data.</text>
</comment>
<dbReference type="EMBL" id="PEYT01000008">
    <property type="protein sequence ID" value="PIS23219.1"/>
    <property type="molecule type" value="Genomic_DNA"/>
</dbReference>
<proteinExistence type="predicted"/>
<keyword evidence="1" id="KW-0812">Transmembrane</keyword>
<evidence type="ECO:0000313" key="3">
    <source>
        <dbReference type="Proteomes" id="UP000230340"/>
    </source>
</evidence>
<keyword evidence="1" id="KW-0472">Membrane</keyword>
<evidence type="ECO:0000313" key="2">
    <source>
        <dbReference type="EMBL" id="PIS23219.1"/>
    </source>
</evidence>
<keyword evidence="1" id="KW-1133">Transmembrane helix</keyword>